<organism evidence="1 2">
    <name type="scientific">Chilo suppressalis</name>
    <name type="common">Asiatic rice borer moth</name>
    <dbReference type="NCBI Taxonomy" id="168631"/>
    <lineage>
        <taxon>Eukaryota</taxon>
        <taxon>Metazoa</taxon>
        <taxon>Ecdysozoa</taxon>
        <taxon>Arthropoda</taxon>
        <taxon>Hexapoda</taxon>
        <taxon>Insecta</taxon>
        <taxon>Pterygota</taxon>
        <taxon>Neoptera</taxon>
        <taxon>Endopterygota</taxon>
        <taxon>Lepidoptera</taxon>
        <taxon>Glossata</taxon>
        <taxon>Ditrysia</taxon>
        <taxon>Pyraloidea</taxon>
        <taxon>Crambidae</taxon>
        <taxon>Crambinae</taxon>
        <taxon>Chilo</taxon>
    </lineage>
</organism>
<protein>
    <submittedName>
        <fullName evidence="1">Uncharacterized protein</fullName>
    </submittedName>
</protein>
<dbReference type="EMBL" id="OU963894">
    <property type="protein sequence ID" value="CAH0397409.1"/>
    <property type="molecule type" value="Genomic_DNA"/>
</dbReference>
<sequence>MSCGKRPLVKDWDKSKNIRVITPSRYEQDEASVKQHWKKVIRDLEMSYKDEQFWDSQCDTVRELVGPVIFQRIAKIFNLPADAKKYVPKSDITSLVPSEQYYKCVSESRIQLNPTYSISDFELSVEEESVANEQSELWSTSSLRSDSMEFKKGARKSVARTKSFNISKSISRQVPAKSASKFTPTLSKSLKSIRGNSSRFMSIRSEMRSGGTDESANSEDDLKVHPISVLGKSKYSKRDMINPHFTMLYCNKSETDMIKWKSKYKQKTFEVSASDEFSKKAEIMTKQISTEFYDWWVSLGNVEFKSEIKRPGDIEDLFQVWFDEHASRGLVLDPKILPCVLQSVANYVGVPQASCPRVLKRQIAYDIHAEISPAHTTAFNTSLPQHLKHIPPNNSTKEIWHSLKIPEDLRSMACVWDDIQHLTSTKAFQSWLQQRPHLPMPPCLKPDEAAAEKKQLFVVPSDYVVKDRSSSSSAQELALPVSQFSLELKEVLSKLLNQ</sequence>
<dbReference type="Proteomes" id="UP001153292">
    <property type="component" value="Chromosome 1"/>
</dbReference>
<proteinExistence type="predicted"/>
<keyword evidence="2" id="KW-1185">Reference proteome</keyword>
<gene>
    <name evidence="1" type="ORF">CHILSU_LOCUS478</name>
</gene>
<reference evidence="1" key="1">
    <citation type="submission" date="2021-12" db="EMBL/GenBank/DDBJ databases">
        <authorList>
            <person name="King R."/>
        </authorList>
    </citation>
    <scope>NUCLEOTIDE SEQUENCE</scope>
</reference>
<evidence type="ECO:0000313" key="2">
    <source>
        <dbReference type="Proteomes" id="UP001153292"/>
    </source>
</evidence>
<accession>A0ABN8APR6</accession>
<name>A0ABN8APR6_CHISP</name>
<evidence type="ECO:0000313" key="1">
    <source>
        <dbReference type="EMBL" id="CAH0397409.1"/>
    </source>
</evidence>